<evidence type="ECO:0000256" key="3">
    <source>
        <dbReference type="ARBA" id="ARBA00022679"/>
    </source>
</evidence>
<dbReference type="PANTHER" id="PTHR44167:SF23">
    <property type="entry name" value="CDC7 KINASE, ISOFORM A-RELATED"/>
    <property type="match status" value="1"/>
</dbReference>
<dbReference type="InterPro" id="IPR011009">
    <property type="entry name" value="Kinase-like_dom_sf"/>
</dbReference>
<keyword evidence="4" id="KW-0547">Nucleotide-binding</keyword>
<evidence type="ECO:0000313" key="8">
    <source>
        <dbReference type="EMBL" id="KAJ8444331.1"/>
    </source>
</evidence>
<evidence type="ECO:0000256" key="5">
    <source>
        <dbReference type="ARBA" id="ARBA00022777"/>
    </source>
</evidence>
<dbReference type="Pfam" id="PF00069">
    <property type="entry name" value="Pkinase"/>
    <property type="match status" value="1"/>
</dbReference>
<dbReference type="EC" id="2.7.11.1" evidence="1"/>
<evidence type="ECO:0000259" key="7">
    <source>
        <dbReference type="PROSITE" id="PS50011"/>
    </source>
</evidence>
<dbReference type="PANTHER" id="PTHR44167">
    <property type="entry name" value="OVARIAN-SPECIFIC SERINE/THREONINE-PROTEIN KINASE LOK-RELATED"/>
    <property type="match status" value="1"/>
</dbReference>
<dbReference type="InterPro" id="IPR000719">
    <property type="entry name" value="Prot_kinase_dom"/>
</dbReference>
<keyword evidence="3" id="KW-0808">Transferase</keyword>
<keyword evidence="5" id="KW-0418">Kinase</keyword>
<proteinExistence type="predicted"/>
<dbReference type="GO" id="GO:0044773">
    <property type="term" value="P:mitotic DNA damage checkpoint signaling"/>
    <property type="evidence" value="ECO:0007669"/>
    <property type="project" value="TreeGrafter"/>
</dbReference>
<dbReference type="SMART" id="SM00220">
    <property type="entry name" value="S_TKc"/>
    <property type="match status" value="1"/>
</dbReference>
<keyword evidence="9" id="KW-1185">Reference proteome</keyword>
<dbReference type="GO" id="GO:0005524">
    <property type="term" value="F:ATP binding"/>
    <property type="evidence" value="ECO:0007669"/>
    <property type="project" value="UniProtKB-KW"/>
</dbReference>
<protein>
    <recommendedName>
        <fullName evidence="1">non-specific serine/threonine protein kinase</fullName>
        <ecNumber evidence="1">2.7.11.1</ecNumber>
    </recommendedName>
</protein>
<evidence type="ECO:0000256" key="4">
    <source>
        <dbReference type="ARBA" id="ARBA00022741"/>
    </source>
</evidence>
<keyword evidence="6" id="KW-0067">ATP-binding</keyword>
<comment type="caution">
    <text evidence="8">The sequence shown here is derived from an EMBL/GenBank/DDBJ whole genome shotgun (WGS) entry which is preliminary data.</text>
</comment>
<dbReference type="OrthoDB" id="1736046at2759"/>
<dbReference type="Gene3D" id="1.10.510.10">
    <property type="entry name" value="Transferase(Phosphotransferase) domain 1"/>
    <property type="match status" value="1"/>
</dbReference>
<accession>A0A9Q1QJY7</accession>
<dbReference type="AlphaFoldDB" id="A0A9Q1QJY7"/>
<name>A0A9Q1QJY7_9CARY</name>
<dbReference type="PROSITE" id="PS50011">
    <property type="entry name" value="PROTEIN_KINASE_DOM"/>
    <property type="match status" value="1"/>
</dbReference>
<keyword evidence="2" id="KW-0723">Serine/threonine-protein kinase</keyword>
<organism evidence="8 9">
    <name type="scientific">Carnegiea gigantea</name>
    <dbReference type="NCBI Taxonomy" id="171969"/>
    <lineage>
        <taxon>Eukaryota</taxon>
        <taxon>Viridiplantae</taxon>
        <taxon>Streptophyta</taxon>
        <taxon>Embryophyta</taxon>
        <taxon>Tracheophyta</taxon>
        <taxon>Spermatophyta</taxon>
        <taxon>Magnoliopsida</taxon>
        <taxon>eudicotyledons</taxon>
        <taxon>Gunneridae</taxon>
        <taxon>Pentapetalae</taxon>
        <taxon>Caryophyllales</taxon>
        <taxon>Cactineae</taxon>
        <taxon>Cactaceae</taxon>
        <taxon>Cactoideae</taxon>
        <taxon>Echinocereeae</taxon>
        <taxon>Carnegiea</taxon>
    </lineage>
</organism>
<evidence type="ECO:0000256" key="6">
    <source>
        <dbReference type="ARBA" id="ARBA00022840"/>
    </source>
</evidence>
<gene>
    <name evidence="8" type="ORF">Cgig2_019889</name>
</gene>
<dbReference type="EMBL" id="JAKOGI010000100">
    <property type="protein sequence ID" value="KAJ8444331.1"/>
    <property type="molecule type" value="Genomic_DNA"/>
</dbReference>
<dbReference type="SUPFAM" id="SSF56112">
    <property type="entry name" value="Protein kinase-like (PK-like)"/>
    <property type="match status" value="1"/>
</dbReference>
<feature type="domain" description="Protein kinase" evidence="7">
    <location>
        <begin position="1"/>
        <end position="217"/>
    </location>
</feature>
<dbReference type="GO" id="GO:0005634">
    <property type="term" value="C:nucleus"/>
    <property type="evidence" value="ECO:0007669"/>
    <property type="project" value="TreeGrafter"/>
</dbReference>
<sequence length="271" mass="30992">MASSSNSGKRVNATKQSEQKATLTCYHDILATYQRCNRPPNKGRKFYRCPLWKRNRRLTVRHLFNISWDRNPSQLPPTEERRFLVVLLRSLYQGPKIDVWSAGVTLLYLITGKLPFTGDPEQNMKDIVKIRGNEDLWEVVKLHNRESSFPVATITAGSFGCKIPSIHEHKRVVFSKHKETRFPRGNLGSLFDLIEKCLTVNPRLRISADEALRHEFFTPCHEALQKQRSMRRGPILDSTTNTSPLVRESGSVKSVRAVTPVKKIQNSSLAI</sequence>
<dbReference type="Proteomes" id="UP001153076">
    <property type="component" value="Unassembled WGS sequence"/>
</dbReference>
<evidence type="ECO:0000256" key="1">
    <source>
        <dbReference type="ARBA" id="ARBA00012513"/>
    </source>
</evidence>
<dbReference type="GO" id="GO:0004674">
    <property type="term" value="F:protein serine/threonine kinase activity"/>
    <property type="evidence" value="ECO:0007669"/>
    <property type="project" value="UniProtKB-KW"/>
</dbReference>
<evidence type="ECO:0000313" key="9">
    <source>
        <dbReference type="Proteomes" id="UP001153076"/>
    </source>
</evidence>
<reference evidence="8" key="1">
    <citation type="submission" date="2022-04" db="EMBL/GenBank/DDBJ databases">
        <title>Carnegiea gigantea Genome sequencing and assembly v2.</title>
        <authorList>
            <person name="Copetti D."/>
            <person name="Sanderson M.J."/>
            <person name="Burquez A."/>
            <person name="Wojciechowski M.F."/>
        </authorList>
    </citation>
    <scope>NUCLEOTIDE SEQUENCE</scope>
    <source>
        <strain evidence="8">SGP5-SGP5p</strain>
        <tissue evidence="8">Aerial part</tissue>
    </source>
</reference>
<evidence type="ECO:0000256" key="2">
    <source>
        <dbReference type="ARBA" id="ARBA00022527"/>
    </source>
</evidence>